<dbReference type="AlphaFoldDB" id="A0A843V7A2"/>
<protein>
    <submittedName>
        <fullName evidence="1">Uncharacterized protein</fullName>
    </submittedName>
</protein>
<evidence type="ECO:0000313" key="2">
    <source>
        <dbReference type="Proteomes" id="UP000652761"/>
    </source>
</evidence>
<dbReference type="EMBL" id="NMUH01001377">
    <property type="protein sequence ID" value="MQL91765.1"/>
    <property type="molecule type" value="Genomic_DNA"/>
</dbReference>
<keyword evidence="2" id="KW-1185">Reference proteome</keyword>
<proteinExistence type="predicted"/>
<name>A0A843V7A2_COLES</name>
<organism evidence="1 2">
    <name type="scientific">Colocasia esculenta</name>
    <name type="common">Wild taro</name>
    <name type="synonym">Arum esculentum</name>
    <dbReference type="NCBI Taxonomy" id="4460"/>
    <lineage>
        <taxon>Eukaryota</taxon>
        <taxon>Viridiplantae</taxon>
        <taxon>Streptophyta</taxon>
        <taxon>Embryophyta</taxon>
        <taxon>Tracheophyta</taxon>
        <taxon>Spermatophyta</taxon>
        <taxon>Magnoliopsida</taxon>
        <taxon>Liliopsida</taxon>
        <taxon>Araceae</taxon>
        <taxon>Aroideae</taxon>
        <taxon>Colocasieae</taxon>
        <taxon>Colocasia</taxon>
    </lineage>
</organism>
<evidence type="ECO:0000313" key="1">
    <source>
        <dbReference type="EMBL" id="MQL91765.1"/>
    </source>
</evidence>
<accession>A0A843V7A2</accession>
<sequence>PPPAPAAVAAGGVAARGAPLPHLRCSTPHSRPRPPRSSAIAVAAGVPLPFASPSVITVDGHSCLREPATYAFIYTSCSKEEQGNLGDYFVVFGRGIDRKAAPFARGRGVHPS</sequence>
<gene>
    <name evidence="1" type="ORF">Taro_024380</name>
</gene>
<reference evidence="1" key="1">
    <citation type="submission" date="2017-07" db="EMBL/GenBank/DDBJ databases">
        <title>Taro Niue Genome Assembly and Annotation.</title>
        <authorList>
            <person name="Atibalentja N."/>
            <person name="Keating K."/>
            <person name="Fields C.J."/>
        </authorList>
    </citation>
    <scope>NUCLEOTIDE SEQUENCE</scope>
    <source>
        <strain evidence="1">Niue_2</strain>
        <tissue evidence="1">Leaf</tissue>
    </source>
</reference>
<feature type="non-terminal residue" evidence="1">
    <location>
        <position position="112"/>
    </location>
</feature>
<comment type="caution">
    <text evidence="1">The sequence shown here is derived from an EMBL/GenBank/DDBJ whole genome shotgun (WGS) entry which is preliminary data.</text>
</comment>
<dbReference type="Proteomes" id="UP000652761">
    <property type="component" value="Unassembled WGS sequence"/>
</dbReference>